<dbReference type="KEGG" id="cten:18245462"/>
<feature type="transmembrane region" description="Helical" evidence="1">
    <location>
        <begin position="109"/>
        <end position="130"/>
    </location>
</feature>
<feature type="transmembrane region" description="Helical" evidence="1">
    <location>
        <begin position="9"/>
        <end position="26"/>
    </location>
</feature>
<evidence type="ECO:0000313" key="3">
    <source>
        <dbReference type="Proteomes" id="UP000000707"/>
    </source>
</evidence>
<accession>G3AZD7</accession>
<dbReference type="EMBL" id="GL996512">
    <property type="protein sequence ID" value="EGV66070.1"/>
    <property type="molecule type" value="Genomic_DNA"/>
</dbReference>
<keyword evidence="1" id="KW-0812">Transmembrane</keyword>
<keyword evidence="1" id="KW-0472">Membrane</keyword>
<gene>
    <name evidence="2" type="ORF">CANTEDRAFT_101352</name>
</gene>
<name>G3AZD7_CANTC</name>
<dbReference type="eggNOG" id="ENOG502RZTE">
    <property type="taxonomic scope" value="Eukaryota"/>
</dbReference>
<dbReference type="PANTHER" id="PTHR28029:SF1">
    <property type="entry name" value="PROTEIN ILM1"/>
    <property type="match status" value="1"/>
</dbReference>
<keyword evidence="3" id="KW-1185">Reference proteome</keyword>
<dbReference type="OrthoDB" id="5299849at2759"/>
<dbReference type="RefSeq" id="XP_006684644.1">
    <property type="nucleotide sequence ID" value="XM_006684581.1"/>
</dbReference>
<sequence length="165" mass="19228">MKFLTSRSLIYIRTIFLFTGAFWVSTDPKSLIHSNFVLLLAEAMQLPIIPVDKKSPSNGLIAMFMTITALSDLIPCMADNVQYFETVVPTRLFGFFCLCAYTYLIEDRIFSNSVVFVYSFLEIWLNLLIFNNLRDEKYVRLKEYINEHGEEMQQEASEHVRVIED</sequence>
<dbReference type="Proteomes" id="UP000000707">
    <property type="component" value="Unassembled WGS sequence"/>
</dbReference>
<dbReference type="HOGENOM" id="CLU_117796_1_0_1"/>
<feature type="transmembrane region" description="Helical" evidence="1">
    <location>
        <begin position="59"/>
        <end position="76"/>
    </location>
</feature>
<evidence type="ECO:0000313" key="2">
    <source>
        <dbReference type="EMBL" id="EGV66070.1"/>
    </source>
</evidence>
<proteinExistence type="predicted"/>
<dbReference type="Pfam" id="PF10311">
    <property type="entry name" value="Ilm1"/>
    <property type="match status" value="1"/>
</dbReference>
<reference evidence="2 3" key="1">
    <citation type="journal article" date="2011" name="Proc. Natl. Acad. Sci. U.S.A.">
        <title>Comparative genomics of xylose-fermenting fungi for enhanced biofuel production.</title>
        <authorList>
            <person name="Wohlbach D.J."/>
            <person name="Kuo A."/>
            <person name="Sato T.K."/>
            <person name="Potts K.M."/>
            <person name="Salamov A.A."/>
            <person name="LaButti K.M."/>
            <person name="Sun H."/>
            <person name="Clum A."/>
            <person name="Pangilinan J.L."/>
            <person name="Lindquist E.A."/>
            <person name="Lucas S."/>
            <person name="Lapidus A."/>
            <person name="Jin M."/>
            <person name="Gunawan C."/>
            <person name="Balan V."/>
            <person name="Dale B.E."/>
            <person name="Jeffries T.W."/>
            <person name="Zinkel R."/>
            <person name="Barry K.W."/>
            <person name="Grigoriev I.V."/>
            <person name="Gasch A.P."/>
        </authorList>
    </citation>
    <scope>NUCLEOTIDE SEQUENCE [LARGE SCALE GENOMIC DNA]</scope>
    <source>
        <strain evidence="3">ATCC 10573 / BCRC 21748 / CBS 615 / JCM 9827 / NBRC 10315 / NRRL Y-1498 / VKM Y-70</strain>
    </source>
</reference>
<dbReference type="InterPro" id="IPR018815">
    <property type="entry name" value="Incr_loss_mito_DNA_1"/>
</dbReference>
<evidence type="ECO:0000256" key="1">
    <source>
        <dbReference type="SAM" id="Phobius"/>
    </source>
</evidence>
<organism evidence="3">
    <name type="scientific">Candida tenuis (strain ATCC 10573 / BCRC 21748 / CBS 615 / JCM 9827 / NBRC 10315 / NRRL Y-1498 / VKM Y-70)</name>
    <name type="common">Yeast</name>
    <name type="synonym">Yamadazyma tenuis</name>
    <dbReference type="NCBI Taxonomy" id="590646"/>
    <lineage>
        <taxon>Eukaryota</taxon>
        <taxon>Fungi</taxon>
        <taxon>Dikarya</taxon>
        <taxon>Ascomycota</taxon>
        <taxon>Saccharomycotina</taxon>
        <taxon>Pichiomycetes</taxon>
        <taxon>Debaryomycetaceae</taxon>
        <taxon>Yamadazyma</taxon>
    </lineage>
</organism>
<protein>
    <recommendedName>
        <fullName evidence="4">Increased loss of mitochondrial DNA protein 1</fullName>
    </recommendedName>
</protein>
<dbReference type="AlphaFoldDB" id="G3AZD7"/>
<evidence type="ECO:0008006" key="4">
    <source>
        <dbReference type="Google" id="ProtNLM"/>
    </source>
</evidence>
<keyword evidence="1" id="KW-1133">Transmembrane helix</keyword>
<dbReference type="GeneID" id="18245462"/>
<feature type="transmembrane region" description="Helical" evidence="1">
    <location>
        <begin position="83"/>
        <end position="103"/>
    </location>
</feature>
<dbReference type="PANTHER" id="PTHR28029">
    <property type="entry name" value="PROTEIN ILM1"/>
    <property type="match status" value="1"/>
</dbReference>